<dbReference type="SUPFAM" id="SSF53448">
    <property type="entry name" value="Nucleotide-diphospho-sugar transferases"/>
    <property type="match status" value="1"/>
</dbReference>
<dbReference type="InterPro" id="IPR005835">
    <property type="entry name" value="NTP_transferase_dom"/>
</dbReference>
<gene>
    <name evidence="2" type="ORF">PK98_07750</name>
</gene>
<dbReference type="Pfam" id="PF00483">
    <property type="entry name" value="NTP_transferase"/>
    <property type="match status" value="1"/>
</dbReference>
<dbReference type="AlphaFoldDB" id="A0A0B2BY21"/>
<dbReference type="GO" id="GO:0009298">
    <property type="term" value="P:GDP-mannose biosynthetic process"/>
    <property type="evidence" value="ECO:0007669"/>
    <property type="project" value="TreeGrafter"/>
</dbReference>
<dbReference type="InterPro" id="IPR049577">
    <property type="entry name" value="GMPP_N"/>
</dbReference>
<proteinExistence type="predicted"/>
<dbReference type="EMBL" id="JTDN01000001">
    <property type="protein sequence ID" value="KHL26339.1"/>
    <property type="molecule type" value="Genomic_DNA"/>
</dbReference>
<evidence type="ECO:0000259" key="1">
    <source>
        <dbReference type="Pfam" id="PF00483"/>
    </source>
</evidence>
<dbReference type="SUPFAM" id="SSF159283">
    <property type="entry name" value="Guanosine diphospho-D-mannose pyrophosphorylase/mannose-6-phosphate isomerase linker domain"/>
    <property type="match status" value="1"/>
</dbReference>
<evidence type="ECO:0000313" key="3">
    <source>
        <dbReference type="Proteomes" id="UP000030988"/>
    </source>
</evidence>
<organism evidence="2 3">
    <name type="scientific">Croceibacterium mercuriale</name>
    <dbReference type="NCBI Taxonomy" id="1572751"/>
    <lineage>
        <taxon>Bacteria</taxon>
        <taxon>Pseudomonadati</taxon>
        <taxon>Pseudomonadota</taxon>
        <taxon>Alphaproteobacteria</taxon>
        <taxon>Sphingomonadales</taxon>
        <taxon>Erythrobacteraceae</taxon>
        <taxon>Croceibacterium</taxon>
    </lineage>
</organism>
<keyword evidence="2" id="KW-0808">Transferase</keyword>
<dbReference type="GO" id="GO:0004475">
    <property type="term" value="F:mannose-1-phosphate guanylyltransferase (GTP) activity"/>
    <property type="evidence" value="ECO:0007669"/>
    <property type="project" value="InterPro"/>
</dbReference>
<accession>A0A0B2BY21</accession>
<protein>
    <submittedName>
        <fullName evidence="2">Mannose-1-phosphate guanylyltransferase</fullName>
    </submittedName>
</protein>
<dbReference type="PANTHER" id="PTHR46390">
    <property type="entry name" value="MANNOSE-1-PHOSPHATE GUANYLYLTRANSFERASE"/>
    <property type="match status" value="1"/>
</dbReference>
<reference evidence="2 3" key="1">
    <citation type="submission" date="2014-11" db="EMBL/GenBank/DDBJ databases">
        <title>Draft genome sequence of Kirrobacter mercurialis.</title>
        <authorList>
            <person name="Coil D.A."/>
            <person name="Eisen J.A."/>
        </authorList>
    </citation>
    <scope>NUCLEOTIDE SEQUENCE [LARGE SCALE GENOMIC DNA]</scope>
    <source>
        <strain evidence="2 3">Coronado</strain>
    </source>
</reference>
<dbReference type="CDD" id="cd02509">
    <property type="entry name" value="GDP-M1P_Guanylyltransferase"/>
    <property type="match status" value="1"/>
</dbReference>
<feature type="domain" description="Nucleotidyl transferase" evidence="1">
    <location>
        <begin position="6"/>
        <end position="276"/>
    </location>
</feature>
<keyword evidence="3" id="KW-1185">Reference proteome</keyword>
<dbReference type="InterPro" id="IPR029044">
    <property type="entry name" value="Nucleotide-diphossugar_trans"/>
</dbReference>
<dbReference type="RefSeq" id="WP_039095519.1">
    <property type="nucleotide sequence ID" value="NZ_JTDN01000001.1"/>
</dbReference>
<evidence type="ECO:0000313" key="2">
    <source>
        <dbReference type="EMBL" id="KHL26339.1"/>
    </source>
</evidence>
<dbReference type="InterPro" id="IPR051161">
    <property type="entry name" value="Mannose-6P_isomerase_type2"/>
</dbReference>
<keyword evidence="2" id="KW-0548">Nucleotidyltransferase</keyword>
<dbReference type="PANTHER" id="PTHR46390:SF1">
    <property type="entry name" value="MANNOSE-1-PHOSPHATE GUANYLYLTRANSFERASE"/>
    <property type="match status" value="1"/>
</dbReference>
<dbReference type="OrthoDB" id="9806359at2"/>
<sequence length="351" mass="36667">MAAIYPVVLSGGNGTRLWPRSRKAMPKPFLPLVGEHTLFEATLDRCADDDRFANAVIVTGVAHLSHVQAQAAAFAGTQVIVEPEGKNTAPAIALAAARLPTDSIMLVCPSDHHIADPAAFTQAACAAATLAQEGWLVALGITPTHPETGYGYILRGDPIPGGFAVKRFVEKPDLATAEAFLADGNYSWNGGIFAFQAGAFLDALDRYRPAMAALVRQSVAAGRSEGALFFPDADSFAEIAEESVDYAVMEETDRAAVVPAVMGWSDIGNWHALRDARIGGAAGLGPDDGANAVIGNVELVDCRRVLAETDGPRISIIGMEDVAVVVDGDDVLVTSMTGAQKVGKLAGATNQ</sequence>
<dbReference type="Gene3D" id="3.90.550.10">
    <property type="entry name" value="Spore Coat Polysaccharide Biosynthesis Protein SpsA, Chain A"/>
    <property type="match status" value="1"/>
</dbReference>
<comment type="caution">
    <text evidence="2">The sequence shown here is derived from an EMBL/GenBank/DDBJ whole genome shotgun (WGS) entry which is preliminary data.</text>
</comment>
<dbReference type="Proteomes" id="UP000030988">
    <property type="component" value="Unassembled WGS sequence"/>
</dbReference>
<dbReference type="STRING" id="1572751.PK98_07750"/>
<name>A0A0B2BY21_9SPHN</name>